<name>A0A8S5VKA1_9CAUD</name>
<accession>A0A8S5VKA1</accession>
<proteinExistence type="predicted"/>
<organism evidence="1">
    <name type="scientific">Ackermannviridae sp</name>
    <dbReference type="NCBI Taxonomy" id="2831612"/>
    <lineage>
        <taxon>Viruses</taxon>
        <taxon>Duplodnaviria</taxon>
        <taxon>Heunggongvirae</taxon>
        <taxon>Uroviricota</taxon>
        <taxon>Caudoviricetes</taxon>
        <taxon>Pantevenvirales</taxon>
        <taxon>Ackermannviridae</taxon>
    </lineage>
</organism>
<reference evidence="1" key="1">
    <citation type="journal article" date="2021" name="Proc. Natl. Acad. Sci. U.S.A.">
        <title>A Catalog of Tens of Thousands of Viruses from Human Metagenomes Reveals Hidden Associations with Chronic Diseases.</title>
        <authorList>
            <person name="Tisza M.J."/>
            <person name="Buck C.B."/>
        </authorList>
    </citation>
    <scope>NUCLEOTIDE SEQUENCE</scope>
    <source>
        <strain evidence="1">CtfgE36</strain>
    </source>
</reference>
<dbReference type="EMBL" id="BK035253">
    <property type="protein sequence ID" value="DAG89099.1"/>
    <property type="molecule type" value="Genomic_DNA"/>
</dbReference>
<sequence length="150" mass="17509">MDVLEYEKARIRMCRTMILKEGGCEACPLFNGLKRRCGFAASIAENMDENAIRKNIDIVIKWAKDHPVKTRQSEFLKDIVKLKYFAKWLKAIPTIDPESLRPTAHWKRIQDAAYMCTYCKSCFAFIPYNYQYCPECGAKMLNAYAFARER</sequence>
<evidence type="ECO:0000313" key="1">
    <source>
        <dbReference type="EMBL" id="DAG89099.1"/>
    </source>
</evidence>
<protein>
    <submittedName>
        <fullName evidence="1">Hydrogenase/urease nickel incorporation protein</fullName>
    </submittedName>
</protein>